<feature type="region of interest" description="Disordered" evidence="1">
    <location>
        <begin position="1"/>
        <end position="28"/>
    </location>
</feature>
<keyword evidence="2" id="KW-0812">Transmembrane</keyword>
<evidence type="ECO:0008006" key="5">
    <source>
        <dbReference type="Google" id="ProtNLM"/>
    </source>
</evidence>
<feature type="transmembrane region" description="Helical" evidence="2">
    <location>
        <begin position="133"/>
        <end position="151"/>
    </location>
</feature>
<proteinExistence type="predicted"/>
<keyword evidence="4" id="KW-1185">Reference proteome</keyword>
<evidence type="ECO:0000313" key="4">
    <source>
        <dbReference type="Proteomes" id="UP000274922"/>
    </source>
</evidence>
<gene>
    <name evidence="3" type="ORF">CXG81DRAFT_24324</name>
</gene>
<feature type="transmembrane region" description="Helical" evidence="2">
    <location>
        <begin position="171"/>
        <end position="193"/>
    </location>
</feature>
<name>A0A4P9XC71_9FUNG</name>
<keyword evidence="2" id="KW-1133">Transmembrane helix</keyword>
<feature type="transmembrane region" description="Helical" evidence="2">
    <location>
        <begin position="101"/>
        <end position="121"/>
    </location>
</feature>
<protein>
    <recommendedName>
        <fullName evidence="5">G-protein coupled receptors family 3 profile domain-containing protein</fullName>
    </recommendedName>
</protein>
<evidence type="ECO:0000256" key="2">
    <source>
        <dbReference type="SAM" id="Phobius"/>
    </source>
</evidence>
<evidence type="ECO:0000256" key="1">
    <source>
        <dbReference type="SAM" id="MobiDB-lite"/>
    </source>
</evidence>
<sequence length="369" mass="40472">MTGMPLGSQSRLNDSEFASNGTMADDSVTEDLDWDHTDFAGRNTDGDEVALSNEQSTPVLAQTLMAETEGTTTGAPLATTDASGQKTKVTQLVNTAAEKSFMIACAIFFGLQALALILGWSNYSYAPLRAKQLPLLTISFIASVFWMLGTLQSNHVLVARGVYQRCILFGVWFALMGIHVMLLCFAFRMIRLYRAYVAPKLTSLFYFRLFAFALMLPIVAVVGTVVGSKSIAFQPAADGSSQCVAQTGWKAGTDVVIVIELLFLATLSWSLRPMQRAYQKRRETIIGSAVVSVTLILNMFMGLSDSSSARLAVCALVLIASNVYFWLLLGMPLFNCFFRPNAHLDKTQPRAPFEYHERPFSGQSRKGSV</sequence>
<keyword evidence="2" id="KW-0472">Membrane</keyword>
<organism evidence="3 4">
    <name type="scientific">Caulochytrium protostelioides</name>
    <dbReference type="NCBI Taxonomy" id="1555241"/>
    <lineage>
        <taxon>Eukaryota</taxon>
        <taxon>Fungi</taxon>
        <taxon>Fungi incertae sedis</taxon>
        <taxon>Chytridiomycota</taxon>
        <taxon>Chytridiomycota incertae sedis</taxon>
        <taxon>Chytridiomycetes</taxon>
        <taxon>Caulochytriales</taxon>
        <taxon>Caulochytriaceae</taxon>
        <taxon>Caulochytrium</taxon>
    </lineage>
</organism>
<dbReference type="Proteomes" id="UP000274922">
    <property type="component" value="Unassembled WGS sequence"/>
</dbReference>
<reference evidence="4" key="1">
    <citation type="journal article" date="2018" name="Nat. Microbiol.">
        <title>Leveraging single-cell genomics to expand the fungal tree of life.</title>
        <authorList>
            <person name="Ahrendt S.R."/>
            <person name="Quandt C.A."/>
            <person name="Ciobanu D."/>
            <person name="Clum A."/>
            <person name="Salamov A."/>
            <person name="Andreopoulos B."/>
            <person name="Cheng J.F."/>
            <person name="Woyke T."/>
            <person name="Pelin A."/>
            <person name="Henrissat B."/>
            <person name="Reynolds N.K."/>
            <person name="Benny G.L."/>
            <person name="Smith M.E."/>
            <person name="James T.Y."/>
            <person name="Grigoriev I.V."/>
        </authorList>
    </citation>
    <scope>NUCLEOTIDE SEQUENCE [LARGE SCALE GENOMIC DNA]</scope>
    <source>
        <strain evidence="4">ATCC 52028</strain>
    </source>
</reference>
<feature type="compositionally biased region" description="Polar residues" evidence="1">
    <location>
        <begin position="7"/>
        <end position="22"/>
    </location>
</feature>
<dbReference type="AlphaFoldDB" id="A0A4P9XC71"/>
<feature type="transmembrane region" description="Helical" evidence="2">
    <location>
        <begin position="309"/>
        <end position="329"/>
    </location>
</feature>
<accession>A0A4P9XC71</accession>
<dbReference type="OrthoDB" id="2097319at2759"/>
<dbReference type="EMBL" id="ML014130">
    <property type="protein sequence ID" value="RKP03013.1"/>
    <property type="molecule type" value="Genomic_DNA"/>
</dbReference>
<feature type="transmembrane region" description="Helical" evidence="2">
    <location>
        <begin position="205"/>
        <end position="226"/>
    </location>
</feature>
<evidence type="ECO:0000313" key="3">
    <source>
        <dbReference type="EMBL" id="RKP03013.1"/>
    </source>
</evidence>
<feature type="transmembrane region" description="Helical" evidence="2">
    <location>
        <begin position="284"/>
        <end position="303"/>
    </location>
</feature>